<reference evidence="3" key="1">
    <citation type="submission" date="2018-09" db="EMBL/GenBank/DDBJ databases">
        <authorList>
            <person name="Zhu H."/>
        </authorList>
    </citation>
    <scope>NUCLEOTIDE SEQUENCE [LARGE SCALE GENOMIC DNA]</scope>
    <source>
        <strain evidence="3">K2R23-3</strain>
    </source>
</reference>
<dbReference type="SUPFAM" id="SSF160214">
    <property type="entry name" value="FlaG-like"/>
    <property type="match status" value="1"/>
</dbReference>
<dbReference type="PANTHER" id="PTHR37166">
    <property type="entry name" value="PROTEIN FLAG"/>
    <property type="match status" value="1"/>
</dbReference>
<evidence type="ECO:0000256" key="1">
    <source>
        <dbReference type="SAM" id="MobiDB-lite"/>
    </source>
</evidence>
<dbReference type="InterPro" id="IPR035924">
    <property type="entry name" value="FlaG-like_sf"/>
</dbReference>
<name>A0A385YWW5_9BACL</name>
<dbReference type="KEGG" id="paek:D3873_03380"/>
<protein>
    <submittedName>
        <fullName evidence="2">Flagellar biosynthesis protein FlaG</fullName>
    </submittedName>
</protein>
<feature type="compositionally biased region" description="Polar residues" evidence="1">
    <location>
        <begin position="1"/>
        <end position="21"/>
    </location>
</feature>
<feature type="region of interest" description="Disordered" evidence="1">
    <location>
        <begin position="1"/>
        <end position="24"/>
    </location>
</feature>
<dbReference type="EMBL" id="CP032418">
    <property type="protein sequence ID" value="AYC30760.1"/>
    <property type="molecule type" value="Genomic_DNA"/>
</dbReference>
<keyword evidence="2" id="KW-0282">Flagellum</keyword>
<dbReference type="PANTHER" id="PTHR37166:SF1">
    <property type="entry name" value="PROTEIN FLAG"/>
    <property type="match status" value="1"/>
</dbReference>
<dbReference type="InterPro" id="IPR005186">
    <property type="entry name" value="FlaG"/>
</dbReference>
<dbReference type="Gene3D" id="3.30.160.170">
    <property type="entry name" value="FlaG-like"/>
    <property type="match status" value="1"/>
</dbReference>
<evidence type="ECO:0000313" key="3">
    <source>
        <dbReference type="Proteomes" id="UP000265725"/>
    </source>
</evidence>
<organism evidence="2 3">
    <name type="scientific">Paenisporosarcina cavernae</name>
    <dbReference type="NCBI Taxonomy" id="2320858"/>
    <lineage>
        <taxon>Bacteria</taxon>
        <taxon>Bacillati</taxon>
        <taxon>Bacillota</taxon>
        <taxon>Bacilli</taxon>
        <taxon>Bacillales</taxon>
        <taxon>Caryophanaceae</taxon>
        <taxon>Paenisporosarcina</taxon>
    </lineage>
</organism>
<keyword evidence="2" id="KW-0966">Cell projection</keyword>
<keyword evidence="2" id="KW-0969">Cilium</keyword>
<dbReference type="OrthoDB" id="9799867at2"/>
<dbReference type="Pfam" id="PF03646">
    <property type="entry name" value="FlaG"/>
    <property type="match status" value="1"/>
</dbReference>
<keyword evidence="3" id="KW-1185">Reference proteome</keyword>
<accession>A0A385YWW5</accession>
<gene>
    <name evidence="2" type="ORF">D3873_03380</name>
</gene>
<evidence type="ECO:0000313" key="2">
    <source>
        <dbReference type="EMBL" id="AYC30760.1"/>
    </source>
</evidence>
<dbReference type="AlphaFoldDB" id="A0A385YWW5"/>
<proteinExistence type="predicted"/>
<dbReference type="Proteomes" id="UP000265725">
    <property type="component" value="Chromosome"/>
</dbReference>
<sequence length="116" mass="13419">MVSSTFTKEASKATPESSPSKNEMKDILMYNDEFSNTIEDNLVEDKISKVITALNDFLAQHNRNSKFVMHEGLDRYYVQVVDSETEEVIREVPPKKLLDAYYTMQKYLGMIVDEKI</sequence>